<dbReference type="SUPFAM" id="SSF53474">
    <property type="entry name" value="alpha/beta-Hydrolases"/>
    <property type="match status" value="1"/>
</dbReference>
<dbReference type="PANTHER" id="PTHR39624">
    <property type="entry name" value="PROTEIN INVOLVED IN RIMO-MEDIATED BETA-METHYLTHIOLATION OF RIBOSOMAL PROTEIN S12 YCAO"/>
    <property type="match status" value="1"/>
</dbReference>
<protein>
    <submittedName>
        <fullName evidence="2">Osmotically inducible protein C</fullName>
    </submittedName>
</protein>
<dbReference type="InterPro" id="IPR015946">
    <property type="entry name" value="KH_dom-like_a/b"/>
</dbReference>
<dbReference type="AlphaFoldDB" id="A0A258FHK8"/>
<gene>
    <name evidence="2" type="ORF">B7Z01_12190</name>
</gene>
<evidence type="ECO:0000313" key="3">
    <source>
        <dbReference type="Proteomes" id="UP000215595"/>
    </source>
</evidence>
<dbReference type="PANTHER" id="PTHR39624:SF2">
    <property type="entry name" value="OSMC-LIKE PROTEIN"/>
    <property type="match status" value="1"/>
</dbReference>
<dbReference type="InterPro" id="IPR022742">
    <property type="entry name" value="Hydrolase_4"/>
</dbReference>
<reference evidence="2 3" key="1">
    <citation type="submission" date="2017-03" db="EMBL/GenBank/DDBJ databases">
        <title>Lifting the veil on microbial sulfur biogeochemistry in mining wastewaters.</title>
        <authorList>
            <person name="Kantor R.S."/>
            <person name="Colenbrander Nelson T."/>
            <person name="Marshall S."/>
            <person name="Bennett D."/>
            <person name="Apte S."/>
            <person name="Camacho D."/>
            <person name="Thomas B.C."/>
            <person name="Warren L.A."/>
            <person name="Banfield J.F."/>
        </authorList>
    </citation>
    <scope>NUCLEOTIDE SEQUENCE [LARGE SCALE GENOMIC DNA]</scope>
    <source>
        <strain evidence="2">32-69-9</strain>
    </source>
</reference>
<organism evidence="2 3">
    <name type="scientific">Brevundimonas subvibrioides</name>
    <dbReference type="NCBI Taxonomy" id="74313"/>
    <lineage>
        <taxon>Bacteria</taxon>
        <taxon>Pseudomonadati</taxon>
        <taxon>Pseudomonadota</taxon>
        <taxon>Alphaproteobacteria</taxon>
        <taxon>Caulobacterales</taxon>
        <taxon>Caulobacteraceae</taxon>
        <taxon>Brevundimonas</taxon>
    </lineage>
</organism>
<dbReference type="Gene3D" id="3.40.50.1820">
    <property type="entry name" value="alpha/beta hydrolase"/>
    <property type="match status" value="1"/>
</dbReference>
<sequence>MRTEPFDFDCSDGRRVRGRLDRPDGQVRAWALFAHCFTCGKDNLAATRIARALAAEGVGTLRIDFAGIGEAGMTPMPAGFTVDVGDLVEAAAHMARHGCAPGLLIGHSLGGAAAIAAAGDIPSVKAVATIAAPFDVDHVLKLLGPGAEGLMHGETHTASVGGRPVSVGAGFAEDLRAQDQKTRLTGLKRALLVLHSPVDQIVGIEESSGIFLAAKHPKSFVSLDKADHLLSDPADAAYAAAVIAAWASRYIGDMTTPGTAPASDGVVRVSETGAGKFQVKVEAGGALLLADEPVSVGGLASGPTPYELVAAGLGACTVMTLRLYADKKGLPLERASVEVRHERQAGQAPPDVFERTLRLEGAFDEEQRVRMFEIADKCPVHRTLESGARVVTRAGAPEMPAPCEEEHFKEMEEACGQAG</sequence>
<dbReference type="Pfam" id="PF02566">
    <property type="entry name" value="OsmC"/>
    <property type="match status" value="1"/>
</dbReference>
<dbReference type="ESTHER" id="9caul-a0a258fhk8">
    <property type="family name" value="Est-OsmC"/>
</dbReference>
<comment type="caution">
    <text evidence="2">The sequence shown here is derived from an EMBL/GenBank/DDBJ whole genome shotgun (WGS) entry which is preliminary data.</text>
</comment>
<feature type="domain" description="Serine aminopeptidase S33" evidence="1">
    <location>
        <begin position="48"/>
        <end position="138"/>
    </location>
</feature>
<accession>A0A258FHK8</accession>
<dbReference type="InterPro" id="IPR003718">
    <property type="entry name" value="OsmC/Ohr_fam"/>
</dbReference>
<dbReference type="EMBL" id="NCEB01000028">
    <property type="protein sequence ID" value="OYX31806.1"/>
    <property type="molecule type" value="Genomic_DNA"/>
</dbReference>
<dbReference type="Gene3D" id="3.30.300.20">
    <property type="match status" value="1"/>
</dbReference>
<dbReference type="Proteomes" id="UP000215595">
    <property type="component" value="Unassembled WGS sequence"/>
</dbReference>
<evidence type="ECO:0000259" key="1">
    <source>
        <dbReference type="Pfam" id="PF12146"/>
    </source>
</evidence>
<proteinExistence type="predicted"/>
<dbReference type="SUPFAM" id="SSF82784">
    <property type="entry name" value="OsmC-like"/>
    <property type="match status" value="1"/>
</dbReference>
<dbReference type="InterPro" id="IPR036102">
    <property type="entry name" value="OsmC/Ohrsf"/>
</dbReference>
<evidence type="ECO:0000313" key="2">
    <source>
        <dbReference type="EMBL" id="OYX31806.1"/>
    </source>
</evidence>
<dbReference type="InterPro" id="IPR029058">
    <property type="entry name" value="AB_hydrolase_fold"/>
</dbReference>
<name>A0A258FHK8_9CAUL</name>
<dbReference type="Pfam" id="PF12146">
    <property type="entry name" value="Hydrolase_4"/>
    <property type="match status" value="1"/>
</dbReference>